<name>S7T4D3_9BACT</name>
<dbReference type="STRING" id="1121439.dsat_1050"/>
<dbReference type="NCBIfam" id="TIGR04391">
    <property type="entry name" value="CcmD_alt_fam"/>
    <property type="match status" value="1"/>
</dbReference>
<organism evidence="2 3">
    <name type="scientific">Alkalidesulfovibrio alkalitolerans DSM 16529</name>
    <dbReference type="NCBI Taxonomy" id="1121439"/>
    <lineage>
        <taxon>Bacteria</taxon>
        <taxon>Pseudomonadati</taxon>
        <taxon>Thermodesulfobacteriota</taxon>
        <taxon>Desulfovibrionia</taxon>
        <taxon>Desulfovibrionales</taxon>
        <taxon>Desulfovibrionaceae</taxon>
        <taxon>Alkalidesulfovibrio</taxon>
    </lineage>
</organism>
<gene>
    <name evidence="2" type="ORF">dsat_1050</name>
</gene>
<protein>
    <recommendedName>
        <fullName evidence="4">CcmD family protein</fullName>
    </recommendedName>
</protein>
<evidence type="ECO:0008006" key="4">
    <source>
        <dbReference type="Google" id="ProtNLM"/>
    </source>
</evidence>
<keyword evidence="1" id="KW-0812">Transmembrane</keyword>
<evidence type="ECO:0000256" key="1">
    <source>
        <dbReference type="SAM" id="Phobius"/>
    </source>
</evidence>
<reference evidence="2 3" key="1">
    <citation type="journal article" date="2013" name="Genome Announc.">
        <title>Draft genome sequences for three mercury-methylating, sulfate-reducing bacteria.</title>
        <authorList>
            <person name="Brown S.D."/>
            <person name="Hurt R.A.Jr."/>
            <person name="Gilmour C.C."/>
            <person name="Elias D.A."/>
        </authorList>
    </citation>
    <scope>NUCLEOTIDE SEQUENCE [LARGE SCALE GENOMIC DNA]</scope>
    <source>
        <strain evidence="2 3">DSM 16529</strain>
    </source>
</reference>
<dbReference type="PATRIC" id="fig|1121439.3.peg.2423"/>
<keyword evidence="1" id="KW-0472">Membrane</keyword>
<dbReference type="EMBL" id="ATHI01000029">
    <property type="protein sequence ID" value="EPR31461.1"/>
    <property type="molecule type" value="Genomic_DNA"/>
</dbReference>
<keyword evidence="1" id="KW-1133">Transmembrane helix</keyword>
<evidence type="ECO:0000313" key="2">
    <source>
        <dbReference type="EMBL" id="EPR31461.1"/>
    </source>
</evidence>
<proteinExistence type="predicted"/>
<dbReference type="InterPro" id="IPR030888">
    <property type="entry name" value="Put_ccm"/>
</dbReference>
<accession>S7T4D3</accession>
<feature type="transmembrane region" description="Helical" evidence="1">
    <location>
        <begin position="6"/>
        <end position="29"/>
    </location>
</feature>
<dbReference type="RefSeq" id="WP_020887747.1">
    <property type="nucleotide sequence ID" value="NZ_ATHI01000029.1"/>
</dbReference>
<dbReference type="Proteomes" id="UP000014975">
    <property type="component" value="Unassembled WGS sequence"/>
</dbReference>
<comment type="caution">
    <text evidence="2">The sequence shown here is derived from an EMBL/GenBank/DDBJ whole genome shotgun (WGS) entry which is preliminary data.</text>
</comment>
<dbReference type="AlphaFoldDB" id="S7T4D3"/>
<evidence type="ECO:0000313" key="3">
    <source>
        <dbReference type="Proteomes" id="UP000014975"/>
    </source>
</evidence>
<keyword evidence="3" id="KW-1185">Reference proteome</keyword>
<sequence length="49" mass="5372">MTTTYLIAANVAVWLGLCGYVAFLAVRLAGLERSLKRFAALRGNEEVRS</sequence>